<sequence length="278" mass="30264">MNPYLDALASARAQNATLRHAILIVAAMGVLGMYYAHSMPKNLDLHLAPNVKAGDSVHVESGNAPVPDTNVYGFAYYIWQQVNRWQADGAKDYGSQIFALQAFVTPACRAQLEADMQSRYNSGELRSRTRQMTEIPGFGYSGARVVADGPDAWTVLLDMQLMESFRGQPVKDAFIRYPLRIVRYDVDREKNPWRMAIDCYGANRPARLEMSEVQAVRSGQAAPKLPTTLTPAALPRTADQRVDPNSPQATPLQAQGASASAHAGAAANTSTPPSSPSQ</sequence>
<accession>A0A1G7EIP1</accession>
<dbReference type="RefSeq" id="WP_092745974.1">
    <property type="nucleotide sequence ID" value="NZ_FMZC01000023.1"/>
</dbReference>
<evidence type="ECO:0000256" key="2">
    <source>
        <dbReference type="SAM" id="Phobius"/>
    </source>
</evidence>
<feature type="compositionally biased region" description="Low complexity" evidence="1">
    <location>
        <begin position="253"/>
        <end position="272"/>
    </location>
</feature>
<feature type="compositionally biased region" description="Low complexity" evidence="1">
    <location>
        <begin position="221"/>
        <end position="237"/>
    </location>
</feature>
<proteinExistence type="predicted"/>
<dbReference type="NCBIfam" id="TIGR03746">
    <property type="entry name" value="conj_TIGR03746"/>
    <property type="match status" value="1"/>
</dbReference>
<dbReference type="EMBL" id="FMZC01000023">
    <property type="protein sequence ID" value="SDE63523.1"/>
    <property type="molecule type" value="Genomic_DNA"/>
</dbReference>
<keyword evidence="2" id="KW-1133">Transmembrane helix</keyword>
<protein>
    <submittedName>
        <fullName evidence="3">Integrating conjugative element protein, PFL_4703 family</fullName>
    </submittedName>
</protein>
<gene>
    <name evidence="3" type="ORF">SAMN05192589_12339</name>
</gene>
<keyword evidence="2" id="KW-0472">Membrane</keyword>
<dbReference type="OrthoDB" id="8558441at2"/>
<feature type="transmembrane region" description="Helical" evidence="2">
    <location>
        <begin position="20"/>
        <end position="36"/>
    </location>
</feature>
<dbReference type="AlphaFoldDB" id="A0A1G7EIP1"/>
<feature type="compositionally biased region" description="Polar residues" evidence="1">
    <location>
        <begin position="243"/>
        <end position="252"/>
    </location>
</feature>
<dbReference type="Proteomes" id="UP000198781">
    <property type="component" value="Unassembled WGS sequence"/>
</dbReference>
<name>A0A1G7EIP1_9BURK</name>
<keyword evidence="2" id="KW-0812">Transmembrane</keyword>
<reference evidence="3 4" key="1">
    <citation type="submission" date="2016-10" db="EMBL/GenBank/DDBJ databases">
        <authorList>
            <person name="de Groot N.N."/>
        </authorList>
    </citation>
    <scope>NUCLEOTIDE SEQUENCE [LARGE SCALE GENOMIC DNA]</scope>
    <source>
        <strain evidence="3 4">DSM 16619</strain>
    </source>
</reference>
<organism evidence="3 4">
    <name type="scientific">Paracidovorax valerianellae</name>
    <dbReference type="NCBI Taxonomy" id="187868"/>
    <lineage>
        <taxon>Bacteria</taxon>
        <taxon>Pseudomonadati</taxon>
        <taxon>Pseudomonadota</taxon>
        <taxon>Betaproteobacteria</taxon>
        <taxon>Burkholderiales</taxon>
        <taxon>Comamonadaceae</taxon>
        <taxon>Paracidovorax</taxon>
    </lineage>
</organism>
<dbReference type="InterPro" id="IPR021548">
    <property type="entry name" value="DUF2895"/>
</dbReference>
<dbReference type="Pfam" id="PF11444">
    <property type="entry name" value="DUF2895"/>
    <property type="match status" value="1"/>
</dbReference>
<feature type="region of interest" description="Disordered" evidence="1">
    <location>
        <begin position="214"/>
        <end position="278"/>
    </location>
</feature>
<keyword evidence="4" id="KW-1185">Reference proteome</keyword>
<evidence type="ECO:0000256" key="1">
    <source>
        <dbReference type="SAM" id="MobiDB-lite"/>
    </source>
</evidence>
<evidence type="ECO:0000313" key="4">
    <source>
        <dbReference type="Proteomes" id="UP000198781"/>
    </source>
</evidence>
<evidence type="ECO:0000313" key="3">
    <source>
        <dbReference type="EMBL" id="SDE63523.1"/>
    </source>
</evidence>
<dbReference type="STRING" id="187868.SAMN05192589_12339"/>